<gene>
    <name evidence="4" type="ORF">M0R89_18180</name>
</gene>
<dbReference type="InterPro" id="IPR050812">
    <property type="entry name" value="Preph/Arog_dehydrog"/>
</dbReference>
<dbReference type="EMBL" id="CP096659">
    <property type="protein sequence ID" value="UPV74445.1"/>
    <property type="molecule type" value="Genomic_DNA"/>
</dbReference>
<dbReference type="SUPFAM" id="SSF48179">
    <property type="entry name" value="6-phosphogluconate dehydrogenase C-terminal domain-like"/>
    <property type="match status" value="1"/>
</dbReference>
<protein>
    <submittedName>
        <fullName evidence="4">Prephenate dehydrogenase/arogenate dehydrogenase family protein</fullName>
    </submittedName>
</protein>
<keyword evidence="5" id="KW-1185">Reference proteome</keyword>
<dbReference type="PANTHER" id="PTHR21363:SF0">
    <property type="entry name" value="PREPHENATE DEHYDROGENASE [NADP(+)]"/>
    <property type="match status" value="1"/>
</dbReference>
<reference evidence="4 5" key="1">
    <citation type="submission" date="2022-04" db="EMBL/GenBank/DDBJ databases">
        <title>Diverse halophilic archaea isolated from saline environments.</title>
        <authorList>
            <person name="Cui H.-L."/>
        </authorList>
    </citation>
    <scope>NUCLEOTIDE SEQUENCE [LARGE SCALE GENOMIC DNA]</scope>
    <source>
        <strain evidence="4 5">XZYJT49</strain>
    </source>
</reference>
<keyword evidence="1" id="KW-0560">Oxidoreductase</keyword>
<feature type="compositionally biased region" description="Low complexity" evidence="2">
    <location>
        <begin position="253"/>
        <end position="262"/>
    </location>
</feature>
<evidence type="ECO:0000313" key="4">
    <source>
        <dbReference type="EMBL" id="UPV74445.1"/>
    </source>
</evidence>
<proteinExistence type="predicted"/>
<evidence type="ECO:0000256" key="2">
    <source>
        <dbReference type="SAM" id="MobiDB-lite"/>
    </source>
</evidence>
<dbReference type="InterPro" id="IPR036291">
    <property type="entry name" value="NAD(P)-bd_dom_sf"/>
</dbReference>
<dbReference type="AlphaFoldDB" id="A0A8U0HTR4"/>
<feature type="domain" description="Prephenate/arogenate dehydrogenase" evidence="3">
    <location>
        <begin position="1"/>
        <end position="272"/>
    </location>
</feature>
<organism evidence="4 5">
    <name type="scientific">Halorussus limi</name>
    <dbReference type="NCBI Taxonomy" id="2938695"/>
    <lineage>
        <taxon>Archaea</taxon>
        <taxon>Methanobacteriati</taxon>
        <taxon>Methanobacteriota</taxon>
        <taxon>Stenosarchaea group</taxon>
        <taxon>Halobacteria</taxon>
        <taxon>Halobacteriales</taxon>
        <taxon>Haladaptataceae</taxon>
        <taxon>Halorussus</taxon>
    </lineage>
</organism>
<sequence length="277" mass="28516">MKLLVVGAGEMGRWFGGLVAAHADESDVAFADADPEVASAAADAVGARAVPLSTDERFDAVCVAVPMSAAEAAIERHAPKAERALVDVTGQMADPVAAMREAAPDRERVSLHPLFAASNAPGNVAVVTDESGPVTDRILAALDAAGNRLVETTPDEHDEAMETVQAGTHAAVLAFAAAADEVPDGLTTPIFEDLTGVAQRVTGNSPSVYAEIQATFDGADRVAEAAARLADADDEEFAQLYREASEAKRVADETTASGGDADAATRDADETAENDDT</sequence>
<dbReference type="Proteomes" id="UP000830729">
    <property type="component" value="Chromosome"/>
</dbReference>
<dbReference type="InterPro" id="IPR046826">
    <property type="entry name" value="PDH_N"/>
</dbReference>
<dbReference type="RefSeq" id="WP_248650490.1">
    <property type="nucleotide sequence ID" value="NZ_CP096659.1"/>
</dbReference>
<dbReference type="Pfam" id="PF02153">
    <property type="entry name" value="PDH_N"/>
    <property type="match status" value="1"/>
</dbReference>
<dbReference type="GO" id="GO:0008977">
    <property type="term" value="F:prephenate dehydrogenase (NAD+) activity"/>
    <property type="evidence" value="ECO:0007669"/>
    <property type="project" value="InterPro"/>
</dbReference>
<evidence type="ECO:0000313" key="5">
    <source>
        <dbReference type="Proteomes" id="UP000830729"/>
    </source>
</evidence>
<dbReference type="PROSITE" id="PS51176">
    <property type="entry name" value="PDH_ADH"/>
    <property type="match status" value="1"/>
</dbReference>
<dbReference type="GO" id="GO:0004665">
    <property type="term" value="F:prephenate dehydrogenase (NADP+) activity"/>
    <property type="evidence" value="ECO:0007669"/>
    <property type="project" value="InterPro"/>
</dbReference>
<dbReference type="InterPro" id="IPR003099">
    <property type="entry name" value="Prephen_DH"/>
</dbReference>
<evidence type="ECO:0000256" key="1">
    <source>
        <dbReference type="ARBA" id="ARBA00023002"/>
    </source>
</evidence>
<dbReference type="InterPro" id="IPR008927">
    <property type="entry name" value="6-PGluconate_DH-like_C_sf"/>
</dbReference>
<dbReference type="Gene3D" id="3.40.50.720">
    <property type="entry name" value="NAD(P)-binding Rossmann-like Domain"/>
    <property type="match status" value="1"/>
</dbReference>
<feature type="region of interest" description="Disordered" evidence="2">
    <location>
        <begin position="244"/>
        <end position="277"/>
    </location>
</feature>
<dbReference type="KEGG" id="halx:M0R89_18180"/>
<name>A0A8U0HTR4_9EURY</name>
<dbReference type="PANTHER" id="PTHR21363">
    <property type="entry name" value="PREPHENATE DEHYDROGENASE"/>
    <property type="match status" value="1"/>
</dbReference>
<accession>A0A8U0HTR4</accession>
<dbReference type="GO" id="GO:0006571">
    <property type="term" value="P:tyrosine biosynthetic process"/>
    <property type="evidence" value="ECO:0007669"/>
    <property type="project" value="InterPro"/>
</dbReference>
<dbReference type="Gene3D" id="1.10.3660.10">
    <property type="entry name" value="6-phosphogluconate dehydrogenase C-terminal like domain"/>
    <property type="match status" value="1"/>
</dbReference>
<dbReference type="GeneID" id="72187169"/>
<dbReference type="SUPFAM" id="SSF51735">
    <property type="entry name" value="NAD(P)-binding Rossmann-fold domains"/>
    <property type="match status" value="1"/>
</dbReference>
<evidence type="ECO:0000259" key="3">
    <source>
        <dbReference type="PROSITE" id="PS51176"/>
    </source>
</evidence>
<dbReference type="GO" id="GO:0070403">
    <property type="term" value="F:NAD+ binding"/>
    <property type="evidence" value="ECO:0007669"/>
    <property type="project" value="InterPro"/>
</dbReference>